<reference evidence="1 2" key="1">
    <citation type="submission" date="2018-06" db="EMBL/GenBank/DDBJ databases">
        <title>Genome analysis of cellulolytic fungus Trichoderma lentiforme CFAM-422.</title>
        <authorList>
            <person name="Steindorff A.S."/>
            <person name="Formighieri E.F."/>
            <person name="Midorikawa G.E.O."/>
            <person name="Tamietti M.S."/>
            <person name="Ramos E.Z."/>
            <person name="Silva A.S."/>
            <person name="Bon E.P.S."/>
            <person name="Mendes T.D."/>
            <person name="Damaso M.C.T."/>
            <person name="Favaro L.C.L."/>
        </authorList>
    </citation>
    <scope>NUCLEOTIDE SEQUENCE [LARGE SCALE GENOMIC DNA]</scope>
    <source>
        <strain evidence="1 2">CFAM-422</strain>
    </source>
</reference>
<proteinExistence type="predicted"/>
<organism evidence="1 2">
    <name type="scientific">Trichoderma lentiforme</name>
    <dbReference type="NCBI Taxonomy" id="1567552"/>
    <lineage>
        <taxon>Eukaryota</taxon>
        <taxon>Fungi</taxon>
        <taxon>Dikarya</taxon>
        <taxon>Ascomycota</taxon>
        <taxon>Pezizomycotina</taxon>
        <taxon>Sordariomycetes</taxon>
        <taxon>Hypocreomycetidae</taxon>
        <taxon>Hypocreales</taxon>
        <taxon>Hypocreaceae</taxon>
        <taxon>Trichoderma</taxon>
    </lineage>
</organism>
<dbReference type="AlphaFoldDB" id="A0A9P4XFT7"/>
<dbReference type="Proteomes" id="UP000801864">
    <property type="component" value="Unassembled WGS sequence"/>
</dbReference>
<keyword evidence="2" id="KW-1185">Reference proteome</keyword>
<evidence type="ECO:0000313" key="1">
    <source>
        <dbReference type="EMBL" id="KAF3072049.1"/>
    </source>
</evidence>
<sequence>MGVSDDVDNLAGPGAGSPTWMQHHRLLKGKGLSSYRFPLQARRQLTGSNGDTTCTNMQVLCITTTSAVLDSVLLE</sequence>
<protein>
    <submittedName>
        <fullName evidence="1">Uncharacterized protein</fullName>
    </submittedName>
</protein>
<evidence type="ECO:0000313" key="2">
    <source>
        <dbReference type="Proteomes" id="UP000801864"/>
    </source>
</evidence>
<name>A0A9P4XFT7_9HYPO</name>
<dbReference type="EMBL" id="QLNT01000009">
    <property type="protein sequence ID" value="KAF3072049.1"/>
    <property type="molecule type" value="Genomic_DNA"/>
</dbReference>
<comment type="caution">
    <text evidence="1">The sequence shown here is derived from an EMBL/GenBank/DDBJ whole genome shotgun (WGS) entry which is preliminary data.</text>
</comment>
<accession>A0A9P4XFT7</accession>
<gene>
    <name evidence="1" type="ORF">CFAM422_005618</name>
</gene>